<evidence type="ECO:0000256" key="5">
    <source>
        <dbReference type="SAM" id="Phobius"/>
    </source>
</evidence>
<dbReference type="GO" id="GO:0016020">
    <property type="term" value="C:membrane"/>
    <property type="evidence" value="ECO:0007669"/>
    <property type="project" value="GOC"/>
</dbReference>
<dbReference type="GO" id="GO:0046512">
    <property type="term" value="P:sphingosine biosynthetic process"/>
    <property type="evidence" value="ECO:0007669"/>
    <property type="project" value="TreeGrafter"/>
</dbReference>
<evidence type="ECO:0000256" key="3">
    <source>
        <dbReference type="ARBA" id="ARBA00022679"/>
    </source>
</evidence>
<comment type="similarity">
    <text evidence="2">Belongs to the class-II pyridoxal-phosphate-dependent aminotransferase family.</text>
</comment>
<keyword evidence="5" id="KW-1133">Transmembrane helix</keyword>
<dbReference type="GO" id="GO:0017059">
    <property type="term" value="C:serine palmitoyltransferase complex"/>
    <property type="evidence" value="ECO:0007669"/>
    <property type="project" value="TreeGrafter"/>
</dbReference>
<proteinExistence type="inferred from homology"/>
<dbReference type="Proteomes" id="UP000887565">
    <property type="component" value="Unplaced"/>
</dbReference>
<keyword evidence="4" id="KW-0012">Acyltransferase</keyword>
<dbReference type="PANTHER" id="PTHR13693:SF3">
    <property type="entry name" value="LD36009P"/>
    <property type="match status" value="1"/>
</dbReference>
<comment type="cofactor">
    <cofactor evidence="1">
        <name>pyridoxal 5'-phosphate</name>
        <dbReference type="ChEBI" id="CHEBI:597326"/>
    </cofactor>
</comment>
<reference evidence="8" key="1">
    <citation type="submission" date="2022-11" db="UniProtKB">
        <authorList>
            <consortium name="WormBaseParasite"/>
        </authorList>
    </citation>
    <scope>IDENTIFICATION</scope>
</reference>
<feature type="transmembrane region" description="Helical" evidence="5">
    <location>
        <begin position="39"/>
        <end position="61"/>
    </location>
</feature>
<dbReference type="InterPro" id="IPR015421">
    <property type="entry name" value="PyrdxlP-dep_Trfase_major"/>
</dbReference>
<dbReference type="AlphaFoldDB" id="A0A915IY55"/>
<name>A0A915IY55_ROMCU</name>
<feature type="domain" description="Aminotransferase class I/classII large" evidence="6">
    <location>
        <begin position="143"/>
        <end position="323"/>
    </location>
</feature>
<dbReference type="OMA" id="DEAHATX"/>
<dbReference type="InterPro" id="IPR004839">
    <property type="entry name" value="Aminotransferase_I/II_large"/>
</dbReference>
<dbReference type="WBParaSite" id="nRc.2.0.1.t18763-RA">
    <property type="protein sequence ID" value="nRc.2.0.1.t18763-RA"/>
    <property type="gene ID" value="nRc.2.0.1.g18763"/>
</dbReference>
<accession>A0A915IY55</accession>
<keyword evidence="5" id="KW-0812">Transmembrane</keyword>
<dbReference type="GO" id="GO:0004758">
    <property type="term" value="F:serine C-palmitoyltransferase activity"/>
    <property type="evidence" value="ECO:0007669"/>
    <property type="project" value="TreeGrafter"/>
</dbReference>
<dbReference type="PANTHER" id="PTHR13693">
    <property type="entry name" value="CLASS II AMINOTRANSFERASE/8-AMINO-7-OXONONANOATE SYNTHASE"/>
    <property type="match status" value="1"/>
</dbReference>
<dbReference type="InterPro" id="IPR015424">
    <property type="entry name" value="PyrdxlP-dep_Trfase"/>
</dbReference>
<protein>
    <submittedName>
        <fullName evidence="8">Aminotransferase class I/classII domain-containing protein</fullName>
    </submittedName>
</protein>
<dbReference type="GO" id="GO:0030170">
    <property type="term" value="F:pyridoxal phosphate binding"/>
    <property type="evidence" value="ECO:0007669"/>
    <property type="project" value="InterPro"/>
</dbReference>
<organism evidence="7 8">
    <name type="scientific">Romanomermis culicivorax</name>
    <name type="common">Nematode worm</name>
    <dbReference type="NCBI Taxonomy" id="13658"/>
    <lineage>
        <taxon>Eukaryota</taxon>
        <taxon>Metazoa</taxon>
        <taxon>Ecdysozoa</taxon>
        <taxon>Nematoda</taxon>
        <taxon>Enoplea</taxon>
        <taxon>Dorylaimia</taxon>
        <taxon>Mermithida</taxon>
        <taxon>Mermithoidea</taxon>
        <taxon>Mermithidae</taxon>
        <taxon>Romanomermis</taxon>
    </lineage>
</organism>
<dbReference type="Pfam" id="PF00155">
    <property type="entry name" value="Aminotran_1_2"/>
    <property type="match status" value="1"/>
</dbReference>
<dbReference type="GO" id="GO:0046513">
    <property type="term" value="P:ceramide biosynthetic process"/>
    <property type="evidence" value="ECO:0007669"/>
    <property type="project" value="TreeGrafter"/>
</dbReference>
<keyword evidence="7" id="KW-1185">Reference proteome</keyword>
<evidence type="ECO:0000313" key="7">
    <source>
        <dbReference type="Proteomes" id="UP000887565"/>
    </source>
</evidence>
<keyword evidence="3" id="KW-0808">Transferase</keyword>
<evidence type="ECO:0000313" key="8">
    <source>
        <dbReference type="WBParaSite" id="nRc.2.0.1.t18763-RA"/>
    </source>
</evidence>
<evidence type="ECO:0000259" key="6">
    <source>
        <dbReference type="Pfam" id="PF00155"/>
    </source>
</evidence>
<dbReference type="InterPro" id="IPR050087">
    <property type="entry name" value="AON_synthase_class-II"/>
</dbReference>
<evidence type="ECO:0000256" key="2">
    <source>
        <dbReference type="ARBA" id="ARBA00008392"/>
    </source>
</evidence>
<evidence type="ECO:0000256" key="1">
    <source>
        <dbReference type="ARBA" id="ARBA00001933"/>
    </source>
</evidence>
<keyword evidence="5" id="KW-0472">Membrane</keyword>
<dbReference type="SUPFAM" id="SSF53383">
    <property type="entry name" value="PLP-dependent transferases"/>
    <property type="match status" value="1"/>
</dbReference>
<dbReference type="Gene3D" id="3.40.640.10">
    <property type="entry name" value="Type I PLP-dependent aspartate aminotransferase-like (Major domain)"/>
    <property type="match status" value="1"/>
</dbReference>
<sequence length="324" mass="36571">MTTMFFSALNGKPRKPASKCLASKADSEKSAADLNQNPAAPLLITIFVFIQYGILLLFAYLRDFIRSIGLEKNRNAQELSKMHDFVPLYSDFEALYTRNIYMRLRDCFNRPISSTPGREMSIMDWRTPDYGWTFQMTGEILRVTNYGSYNYLGFAQNYGPCPEDAANSLKHYGIGTCSSRCEFGNTSLHKKLDDLVAEFLNVEAACCFPMGFATNSMNICCFADKNSLILSDELNHASIVLGCRLSRAAIKVFRHNDLKDLERNLRKAIVYGQPRTRRPFKKILICVEGIYSMEGTIVNLPGILALAKKYKAYVFLDEAHSIGA</sequence>
<evidence type="ECO:0000256" key="4">
    <source>
        <dbReference type="ARBA" id="ARBA00023315"/>
    </source>
</evidence>